<protein>
    <submittedName>
        <fullName evidence="1">Uncharacterized protein</fullName>
    </submittedName>
</protein>
<dbReference type="Proteomes" id="UP000283523">
    <property type="component" value="Unassembled WGS sequence"/>
</dbReference>
<sequence length="133" mass="15155">MTLDDLEPRIRPLVDALNRTGVVRTFSSCEGHYEPHEQTLVDRTFGFVKFVPVDGGTEQAVESFLGALLARFKARHGLMPIHLLGYKLFTPLDEESVETSFVLELRPFNRFDPPAVKRSDTDRAIERLVRLMP</sequence>
<organism evidence="1 2">
    <name type="scientific">Fibrisoma montanum</name>
    <dbReference type="NCBI Taxonomy" id="2305895"/>
    <lineage>
        <taxon>Bacteria</taxon>
        <taxon>Pseudomonadati</taxon>
        <taxon>Bacteroidota</taxon>
        <taxon>Cytophagia</taxon>
        <taxon>Cytophagales</taxon>
        <taxon>Spirosomataceae</taxon>
        <taxon>Fibrisoma</taxon>
    </lineage>
</organism>
<evidence type="ECO:0000313" key="1">
    <source>
        <dbReference type="EMBL" id="RIV20781.1"/>
    </source>
</evidence>
<proteinExistence type="predicted"/>
<comment type="caution">
    <text evidence="1">The sequence shown here is derived from an EMBL/GenBank/DDBJ whole genome shotgun (WGS) entry which is preliminary data.</text>
</comment>
<name>A0A418M4V9_9BACT</name>
<dbReference type="RefSeq" id="WP_119669951.1">
    <property type="nucleotide sequence ID" value="NZ_QXED01000006.1"/>
</dbReference>
<gene>
    <name evidence="1" type="ORF">DYU11_22380</name>
</gene>
<accession>A0A418M4V9</accession>
<dbReference type="EMBL" id="QXED01000006">
    <property type="protein sequence ID" value="RIV20781.1"/>
    <property type="molecule type" value="Genomic_DNA"/>
</dbReference>
<evidence type="ECO:0000313" key="2">
    <source>
        <dbReference type="Proteomes" id="UP000283523"/>
    </source>
</evidence>
<reference evidence="1 2" key="1">
    <citation type="submission" date="2018-08" db="EMBL/GenBank/DDBJ databases">
        <title>Fibrisoma montanum sp. nov., isolated from Danxia mountain soil.</title>
        <authorList>
            <person name="Huang Y."/>
        </authorList>
    </citation>
    <scope>NUCLEOTIDE SEQUENCE [LARGE SCALE GENOMIC DNA]</scope>
    <source>
        <strain evidence="1 2">HYT19</strain>
    </source>
</reference>
<dbReference type="OrthoDB" id="958730at2"/>
<keyword evidence="2" id="KW-1185">Reference proteome</keyword>
<dbReference type="AlphaFoldDB" id="A0A418M4V9"/>